<dbReference type="OrthoDB" id="2350893at2"/>
<dbReference type="PROSITE" id="PS51186">
    <property type="entry name" value="GNAT"/>
    <property type="match status" value="1"/>
</dbReference>
<dbReference type="GO" id="GO:0016747">
    <property type="term" value="F:acyltransferase activity, transferring groups other than amino-acyl groups"/>
    <property type="evidence" value="ECO:0007669"/>
    <property type="project" value="InterPro"/>
</dbReference>
<dbReference type="CDD" id="cd04301">
    <property type="entry name" value="NAT_SF"/>
    <property type="match status" value="1"/>
</dbReference>
<dbReference type="SUPFAM" id="SSF55729">
    <property type="entry name" value="Acyl-CoA N-acyltransferases (Nat)"/>
    <property type="match status" value="1"/>
</dbReference>
<dbReference type="Gene3D" id="3.40.630.30">
    <property type="match status" value="1"/>
</dbReference>
<accession>A0A430JJ99</accession>
<dbReference type="AlphaFoldDB" id="A0A430JJ99"/>
<feature type="domain" description="N-acetyltransferase" evidence="1">
    <location>
        <begin position="134"/>
        <end position="278"/>
    </location>
</feature>
<keyword evidence="2" id="KW-0808">Transferase</keyword>
<dbReference type="Proteomes" id="UP000276128">
    <property type="component" value="Unassembled WGS sequence"/>
</dbReference>
<dbReference type="EMBL" id="RXHU01000012">
    <property type="protein sequence ID" value="RTE11125.1"/>
    <property type="molecule type" value="Genomic_DNA"/>
</dbReference>
<gene>
    <name evidence="2" type="ORF">EJQ19_03480</name>
</gene>
<proteinExistence type="predicted"/>
<dbReference type="RefSeq" id="WP_126139807.1">
    <property type="nucleotide sequence ID" value="NZ_RXHU01000012.1"/>
</dbReference>
<sequence length="278" mass="31428">MWLPVMNEELAKRIVQSETDYFTSRISSIGERNGNPEGVEIRKHGSTTAFYIRTMPWGLFNSVKGFSEEDADSLEEVIRFYRDRNRTFQLDINPVSISPKLLEQLAVHGLYQTGFHSVLYGRPSSELPELPASIRIRPIESEADFDMYAAIHCVGAGMEIAHKHHFINNNIGLLGRPGWKLYLAFWQNEPAAVAVMYTSGKIASLTLAATVPAYRRKGLQTALLQWRMHEAYKANCELVVAQASFGSSSQHNMQRVGMQLAWTRSVWAPHKEQGTREA</sequence>
<name>A0A430JJ99_9BACL</name>
<evidence type="ECO:0000313" key="2">
    <source>
        <dbReference type="EMBL" id="RTE11125.1"/>
    </source>
</evidence>
<evidence type="ECO:0000259" key="1">
    <source>
        <dbReference type="PROSITE" id="PS51186"/>
    </source>
</evidence>
<protein>
    <submittedName>
        <fullName evidence="2">N-acetyltransferase</fullName>
    </submittedName>
</protein>
<keyword evidence="3" id="KW-1185">Reference proteome</keyword>
<comment type="caution">
    <text evidence="2">The sequence shown here is derived from an EMBL/GenBank/DDBJ whole genome shotgun (WGS) entry which is preliminary data.</text>
</comment>
<dbReference type="InterPro" id="IPR000182">
    <property type="entry name" value="GNAT_dom"/>
</dbReference>
<reference evidence="2 3" key="1">
    <citation type="submission" date="2018-12" db="EMBL/GenBank/DDBJ databases">
        <title>Bacillus ochoae sp. nov., Paenibacillus whitsoniae sp. nov., Paenibacillus spiritus sp. nov. Isolated from the Mars Exploration Rover during spacecraft assembly.</title>
        <authorList>
            <person name="Seuylemezian A."/>
            <person name="Vaishampayan P."/>
        </authorList>
    </citation>
    <scope>NUCLEOTIDE SEQUENCE [LARGE SCALE GENOMIC DNA]</scope>
    <source>
        <strain evidence="2 3">MER 54</strain>
    </source>
</reference>
<dbReference type="InterPro" id="IPR016181">
    <property type="entry name" value="Acyl_CoA_acyltransferase"/>
</dbReference>
<organism evidence="2 3">
    <name type="scientific">Paenibacillus whitsoniae</name>
    <dbReference type="NCBI Taxonomy" id="2496558"/>
    <lineage>
        <taxon>Bacteria</taxon>
        <taxon>Bacillati</taxon>
        <taxon>Bacillota</taxon>
        <taxon>Bacilli</taxon>
        <taxon>Bacillales</taxon>
        <taxon>Paenibacillaceae</taxon>
        <taxon>Paenibacillus</taxon>
    </lineage>
</organism>
<evidence type="ECO:0000313" key="3">
    <source>
        <dbReference type="Proteomes" id="UP000276128"/>
    </source>
</evidence>